<protein>
    <recommendedName>
        <fullName evidence="3">Ferritin-like diiron domain-containing protein</fullName>
    </recommendedName>
</protein>
<dbReference type="AlphaFoldDB" id="U5QIE4"/>
<dbReference type="PATRIC" id="fig|1183438.3.peg.2419"/>
<dbReference type="HOGENOM" id="CLU_2604998_0_0_3"/>
<evidence type="ECO:0008006" key="3">
    <source>
        <dbReference type="Google" id="ProtNLM"/>
    </source>
</evidence>
<dbReference type="STRING" id="1183438.GKIL_2460"/>
<dbReference type="RefSeq" id="WP_023173886.1">
    <property type="nucleotide sequence ID" value="NC_022600.1"/>
</dbReference>
<name>U5QIE4_GLOK1</name>
<evidence type="ECO:0000313" key="2">
    <source>
        <dbReference type="Proteomes" id="UP000017396"/>
    </source>
</evidence>
<dbReference type="EMBL" id="CP003587">
    <property type="protein sequence ID" value="AGY58706.1"/>
    <property type="molecule type" value="Genomic_DNA"/>
</dbReference>
<keyword evidence="2" id="KW-1185">Reference proteome</keyword>
<organism evidence="1 2">
    <name type="scientific">Gloeobacter kilaueensis (strain ATCC BAA-2537 / CCAP 1431/1 / ULC 316 / JS1)</name>
    <dbReference type="NCBI Taxonomy" id="1183438"/>
    <lineage>
        <taxon>Bacteria</taxon>
        <taxon>Bacillati</taxon>
        <taxon>Cyanobacteriota</taxon>
        <taxon>Cyanophyceae</taxon>
        <taxon>Gloeobacterales</taxon>
        <taxon>Gloeobacteraceae</taxon>
        <taxon>Gloeobacter</taxon>
    </lineage>
</organism>
<dbReference type="KEGG" id="glj:GKIL_2460"/>
<proteinExistence type="predicted"/>
<reference evidence="1 2" key="1">
    <citation type="journal article" date="2013" name="PLoS ONE">
        <title>Cultivation and Complete Genome Sequencing of Gloeobacter kilaueensis sp. nov., from a Lava Cave in Kilauea Caldera, Hawai'i.</title>
        <authorList>
            <person name="Saw J.H."/>
            <person name="Schatz M."/>
            <person name="Brown M.V."/>
            <person name="Kunkel D.D."/>
            <person name="Foster J.S."/>
            <person name="Shick H."/>
            <person name="Christensen S."/>
            <person name="Hou S."/>
            <person name="Wan X."/>
            <person name="Donachie S.P."/>
        </authorList>
    </citation>
    <scope>NUCLEOTIDE SEQUENCE [LARGE SCALE GENOMIC DNA]</scope>
    <source>
        <strain evidence="2">JS</strain>
    </source>
</reference>
<sequence>MEGTATKKTVSDLEYDLLTVLKEKACAVTAYDTYIRDAQKVGSQPCVELFQKLQQQDNQCAEELRQHLTQVMQKGRM</sequence>
<gene>
    <name evidence="1" type="ORF">GKIL_2460</name>
</gene>
<dbReference type="OrthoDB" id="488107at2"/>
<dbReference type="Proteomes" id="UP000017396">
    <property type="component" value="Chromosome"/>
</dbReference>
<accession>U5QIE4</accession>
<evidence type="ECO:0000313" key="1">
    <source>
        <dbReference type="EMBL" id="AGY58706.1"/>
    </source>
</evidence>